<feature type="compositionally biased region" description="Polar residues" evidence="7">
    <location>
        <begin position="632"/>
        <end position="668"/>
    </location>
</feature>
<dbReference type="RefSeq" id="XP_022315096.1">
    <property type="nucleotide sequence ID" value="XM_022459388.1"/>
</dbReference>
<evidence type="ECO:0000313" key="8">
    <source>
        <dbReference type="Proteomes" id="UP000694844"/>
    </source>
</evidence>
<evidence type="ECO:0000256" key="3">
    <source>
        <dbReference type="ARBA" id="ARBA00022701"/>
    </source>
</evidence>
<dbReference type="Gene3D" id="3.30.470.20">
    <property type="entry name" value="ATP-grasp fold, B domain"/>
    <property type="match status" value="1"/>
</dbReference>
<protein>
    <submittedName>
        <fullName evidence="9">Tubulin polyglutamylase TTLL7-like isoform X1</fullName>
    </submittedName>
</protein>
<feature type="compositionally biased region" description="Low complexity" evidence="7">
    <location>
        <begin position="571"/>
        <end position="580"/>
    </location>
</feature>
<feature type="compositionally biased region" description="Acidic residues" evidence="7">
    <location>
        <begin position="586"/>
        <end position="600"/>
    </location>
</feature>
<dbReference type="SUPFAM" id="SSF56059">
    <property type="entry name" value="Glutathione synthetase ATP-binding domain-like"/>
    <property type="match status" value="1"/>
</dbReference>
<proteinExistence type="inferred from homology"/>
<dbReference type="OrthoDB" id="202825at2759"/>
<dbReference type="GeneID" id="111119326"/>
<dbReference type="FunFam" id="3.30.470.20:FF:000009">
    <property type="entry name" value="tubulin polyglutamylase TTLL5 isoform X1"/>
    <property type="match status" value="1"/>
</dbReference>
<dbReference type="Proteomes" id="UP000694844">
    <property type="component" value="Chromosome 2"/>
</dbReference>
<dbReference type="AlphaFoldDB" id="A0A8B8CL50"/>
<dbReference type="Pfam" id="PF03133">
    <property type="entry name" value="TTL"/>
    <property type="match status" value="1"/>
</dbReference>
<dbReference type="GO" id="GO:0005874">
    <property type="term" value="C:microtubule"/>
    <property type="evidence" value="ECO:0007669"/>
    <property type="project" value="UniProtKB-KW"/>
</dbReference>
<organism evidence="8 9">
    <name type="scientific">Crassostrea virginica</name>
    <name type="common">Eastern oyster</name>
    <dbReference type="NCBI Taxonomy" id="6565"/>
    <lineage>
        <taxon>Eukaryota</taxon>
        <taxon>Metazoa</taxon>
        <taxon>Spiralia</taxon>
        <taxon>Lophotrochozoa</taxon>
        <taxon>Mollusca</taxon>
        <taxon>Bivalvia</taxon>
        <taxon>Autobranchia</taxon>
        <taxon>Pteriomorphia</taxon>
        <taxon>Ostreida</taxon>
        <taxon>Ostreoidea</taxon>
        <taxon>Ostreidae</taxon>
        <taxon>Crassostrea</taxon>
    </lineage>
</organism>
<evidence type="ECO:0000256" key="5">
    <source>
        <dbReference type="ARBA" id="ARBA00022840"/>
    </source>
</evidence>
<keyword evidence="8" id="KW-1185">Reference proteome</keyword>
<feature type="region of interest" description="Disordered" evidence="7">
    <location>
        <begin position="863"/>
        <end position="891"/>
    </location>
</feature>
<dbReference type="PROSITE" id="PS51221">
    <property type="entry name" value="TTL"/>
    <property type="match status" value="1"/>
</dbReference>
<evidence type="ECO:0000313" key="9">
    <source>
        <dbReference type="RefSeq" id="XP_022315096.1"/>
    </source>
</evidence>
<evidence type="ECO:0000256" key="2">
    <source>
        <dbReference type="ARBA" id="ARBA00022598"/>
    </source>
</evidence>
<feature type="compositionally biased region" description="Polar residues" evidence="7">
    <location>
        <begin position="863"/>
        <end position="876"/>
    </location>
</feature>
<keyword evidence="6" id="KW-0175">Coiled coil</keyword>
<dbReference type="PANTHER" id="PTHR12241">
    <property type="entry name" value="TUBULIN POLYGLUTAMYLASE"/>
    <property type="match status" value="1"/>
</dbReference>
<reference evidence="9" key="1">
    <citation type="submission" date="2025-08" db="UniProtKB">
        <authorList>
            <consortium name="RefSeq"/>
        </authorList>
    </citation>
    <scope>IDENTIFICATION</scope>
    <source>
        <tissue evidence="9">Whole sample</tissue>
    </source>
</reference>
<feature type="region of interest" description="Disordered" evidence="7">
    <location>
        <begin position="561"/>
        <end position="677"/>
    </location>
</feature>
<dbReference type="GO" id="GO:0005524">
    <property type="term" value="F:ATP binding"/>
    <property type="evidence" value="ECO:0007669"/>
    <property type="project" value="UniProtKB-KW"/>
</dbReference>
<sequence length="910" mass="104749">MPGIKPSTSLTSLMMDKQDVTLTSLTQYARRPGATQSSLLQSARPAAPEEKRNVESEEKKPLPAPKKKRKKKHGITANLSGTRYEVIRLVCEKCKFDICKEDDPNSYVPSYFEDNTYLIWSDSFVSADRITELKPFQRINHFPGMVEVTRKDCLARNMMKIQRHHADEFNFVPKTWILPADFSLLQNYAKDLKAKKKYKTFIVKPANGAQGHGIQLFRNAEKIPPTEHFIVQEYIDKPLLLEGYKFDLRIYVLVTSCDPLRIFIFNDGLVRMSTDKYVNPADPNLSNLYMHLTNYSVNKHNEFYQKGDSVETGSKRSIRFLNEYLRKNDFDTVLLWRRIYDMVVKTLLVAQPHLLHAYRMCRPGAPAGSDSVCFEVLGFDVLIDRKLNPWLLEINRSPSFGTDEKIDFDIKSALIEDTVRLLNIKLSDKRRNYFAQKAEAQKRLFRTTKRNEADMTEIEKKKQSIEKRKEELREQLARVRKATAREDFENRNAGRFRRIFPSEDKLKQQKYVNIMSSIFGIVMSGRAPAMQKEIQKVYNNQFREEDILDLIAECEADEKDGKLGSKAARGPKPLSSMPISLPSPPTEDEFDEEEEEEDAEYTSPPGSPGLNRRESRPPSTKSRPGSLRPDSRVSNDASSLCNSRPNSGVSSMRSRPTSNMSAVNSRSKSLSRLHGKQSIMQRSLIDDNFLITVVKEREDELTKKTLQALNDMRIKFPGKTDQEAELILDTLHENWKFHKPRIASYWLVKLDSIKRRKVIDIVRSNVRAVLQRIWRISDVDNLRLYRIFTRVFNRLLWSHGQGLWNCFSTTSQNGSWETIFSKSSENICENEFNCCRRIVQLCRDCLLIVYQFAAEAKSSSQQNSETTELSSAGTLSSRDKASSALMAPHNTQTLSQRYSKLYPRADTTAT</sequence>
<feature type="region of interest" description="Disordered" evidence="7">
    <location>
        <begin position="25"/>
        <end position="75"/>
    </location>
</feature>
<keyword evidence="4" id="KW-0547">Nucleotide-binding</keyword>
<keyword evidence="3" id="KW-0493">Microtubule</keyword>
<feature type="coiled-coil region" evidence="6">
    <location>
        <begin position="455"/>
        <end position="485"/>
    </location>
</feature>
<evidence type="ECO:0000256" key="6">
    <source>
        <dbReference type="SAM" id="Coils"/>
    </source>
</evidence>
<keyword evidence="5" id="KW-0067">ATP-binding</keyword>
<dbReference type="GO" id="GO:0036064">
    <property type="term" value="C:ciliary basal body"/>
    <property type="evidence" value="ECO:0007669"/>
    <property type="project" value="TreeGrafter"/>
</dbReference>
<comment type="similarity">
    <text evidence="1">Belongs to the tubulin--tyrosine ligase family.</text>
</comment>
<dbReference type="KEGG" id="cvn:111119326"/>
<name>A0A8B8CL50_CRAVI</name>
<feature type="compositionally biased region" description="Basic and acidic residues" evidence="7">
    <location>
        <begin position="47"/>
        <end position="61"/>
    </location>
</feature>
<dbReference type="GO" id="GO:0000226">
    <property type="term" value="P:microtubule cytoskeleton organization"/>
    <property type="evidence" value="ECO:0007669"/>
    <property type="project" value="TreeGrafter"/>
</dbReference>
<evidence type="ECO:0000256" key="4">
    <source>
        <dbReference type="ARBA" id="ARBA00022741"/>
    </source>
</evidence>
<dbReference type="PANTHER" id="PTHR12241:SF147">
    <property type="entry name" value="TUBULIN POLYGLUTAMYLASE TTLL7"/>
    <property type="match status" value="1"/>
</dbReference>
<evidence type="ECO:0000256" key="1">
    <source>
        <dbReference type="ARBA" id="ARBA00006820"/>
    </source>
</evidence>
<dbReference type="GO" id="GO:0015631">
    <property type="term" value="F:tubulin binding"/>
    <property type="evidence" value="ECO:0007669"/>
    <property type="project" value="TreeGrafter"/>
</dbReference>
<accession>A0A8B8CL50</accession>
<keyword evidence="2" id="KW-0436">Ligase</keyword>
<feature type="compositionally biased region" description="Basic residues" evidence="7">
    <location>
        <begin position="65"/>
        <end position="74"/>
    </location>
</feature>
<dbReference type="InterPro" id="IPR004344">
    <property type="entry name" value="TTL/TTLL_fam"/>
</dbReference>
<gene>
    <name evidence="9" type="primary">LOC111119326</name>
</gene>
<dbReference type="GO" id="GO:0070740">
    <property type="term" value="F:tubulin-glutamic acid ligase activity"/>
    <property type="evidence" value="ECO:0007669"/>
    <property type="project" value="TreeGrafter"/>
</dbReference>
<evidence type="ECO:0000256" key="7">
    <source>
        <dbReference type="SAM" id="MobiDB-lite"/>
    </source>
</evidence>